<dbReference type="AlphaFoldDB" id="A0A2P6V7Y9"/>
<evidence type="ECO:0000313" key="6">
    <source>
        <dbReference type="Proteomes" id="UP000239649"/>
    </source>
</evidence>
<feature type="compositionally biased region" description="Low complexity" evidence="4">
    <location>
        <begin position="387"/>
        <end position="414"/>
    </location>
</feature>
<protein>
    <submittedName>
        <fullName evidence="5">E3 ubiquitin-ligase XBOS34</fullName>
    </submittedName>
</protein>
<dbReference type="GO" id="GO:0016874">
    <property type="term" value="F:ligase activity"/>
    <property type="evidence" value="ECO:0007669"/>
    <property type="project" value="UniProtKB-KW"/>
</dbReference>
<evidence type="ECO:0000256" key="1">
    <source>
        <dbReference type="ARBA" id="ARBA00022737"/>
    </source>
</evidence>
<name>A0A2P6V7Y9_9CHLO</name>
<dbReference type="Gene3D" id="3.30.40.10">
    <property type="entry name" value="Zinc/RING finger domain, C3HC4 (zinc finger)"/>
    <property type="match status" value="1"/>
</dbReference>
<feature type="repeat" description="ANK" evidence="3">
    <location>
        <begin position="51"/>
        <end position="83"/>
    </location>
</feature>
<dbReference type="STRING" id="554055.A0A2P6V7Y9"/>
<keyword evidence="2 3" id="KW-0040">ANK repeat</keyword>
<accession>A0A2P6V7Y9</accession>
<dbReference type="EMBL" id="LHPF02000021">
    <property type="protein sequence ID" value="PSC70206.1"/>
    <property type="molecule type" value="Genomic_DNA"/>
</dbReference>
<dbReference type="Pfam" id="PF13920">
    <property type="entry name" value="zf-C3HC4_3"/>
    <property type="match status" value="1"/>
</dbReference>
<dbReference type="OrthoDB" id="512752at2759"/>
<evidence type="ECO:0000256" key="3">
    <source>
        <dbReference type="PROSITE-ProRule" id="PRU00023"/>
    </source>
</evidence>
<keyword evidence="6" id="KW-1185">Reference proteome</keyword>
<sequence length="655" mass="67495">MGANLSTPEKLHKLARTGDTSNLQALLSDLQRNDSGFRTNRGRYLEAQDDNGNTPLTAAAARGHLGCVKLLLQFGANLHHVNQKPDGGSALHEAVAHRHEAVVEALLAHGANPFIENTKGFTAMDIACSTRNVPLLRRLEHCAPFTGWLLMKVPQFGGLGSSWQRRWVVVSHRYPYPHVPPQRQLTHCVFLAFKTLANTAPSCRVWLDGARAREVYSPKAEARLQFNSAPDAARVAQAGVTLHRKHEQPSGVYTTGGHAGPGGQVAEGCTLYLRPEDGSQRSIDALDKLIRTINNRGFPPAAPTPPAGGSGAAQPPGVGPLYTSMLAGGASAATPSQPAMATTPGSWGAALSLPPAVDGTESDEQIARRLQEEYDAEVAQQMQQQGSPAAARPQSAPVAPSAPSSSLPSASSHSGTAPLASGGSGGPDYLTSGGFYPAVYPPQQPGSAPAPGAGRQQSLLQPSGSAPPQLAAAMAAAAAGRPSASAPGSPGAPLAAGQSFGRPSAPSLLDSDYPPPAIGMVPGPLQSQLPPLQYHQLPGSVSAPRLEGAGWYNAQPAAPPSRPHSEPAGFDAAAASAAVLSAPAGLAGSASGNKTGDDSDICVVCLDASATAGVLHGDSVHKCLCKDCAAMLKADKIDSCPMCREPIDAYIMRVF</sequence>
<feature type="region of interest" description="Disordered" evidence="4">
    <location>
        <begin position="296"/>
        <end position="316"/>
    </location>
</feature>
<dbReference type="PROSITE" id="PS50297">
    <property type="entry name" value="ANK_REP_REGION"/>
    <property type="match status" value="2"/>
</dbReference>
<dbReference type="SUPFAM" id="SSF48403">
    <property type="entry name" value="Ankyrin repeat"/>
    <property type="match status" value="1"/>
</dbReference>
<dbReference type="PROSITE" id="PS50088">
    <property type="entry name" value="ANK_REPEAT"/>
    <property type="match status" value="2"/>
</dbReference>
<feature type="region of interest" description="Disordered" evidence="4">
    <location>
        <begin position="329"/>
        <end position="363"/>
    </location>
</feature>
<dbReference type="Pfam" id="PF12796">
    <property type="entry name" value="Ank_2"/>
    <property type="match status" value="1"/>
</dbReference>
<dbReference type="InterPro" id="IPR013083">
    <property type="entry name" value="Znf_RING/FYVE/PHD"/>
</dbReference>
<dbReference type="InterPro" id="IPR002110">
    <property type="entry name" value="Ankyrin_rpt"/>
</dbReference>
<feature type="compositionally biased region" description="Low complexity" evidence="4">
    <location>
        <begin position="524"/>
        <end position="538"/>
    </location>
</feature>
<evidence type="ECO:0000313" key="5">
    <source>
        <dbReference type="EMBL" id="PSC70206.1"/>
    </source>
</evidence>
<proteinExistence type="predicted"/>
<keyword evidence="1" id="KW-0677">Repeat</keyword>
<evidence type="ECO:0000256" key="4">
    <source>
        <dbReference type="SAM" id="MobiDB-lite"/>
    </source>
</evidence>
<dbReference type="Gene3D" id="1.25.40.20">
    <property type="entry name" value="Ankyrin repeat-containing domain"/>
    <property type="match status" value="1"/>
</dbReference>
<feature type="region of interest" description="Disordered" evidence="4">
    <location>
        <begin position="375"/>
        <end position="540"/>
    </location>
</feature>
<reference evidence="5 6" key="1">
    <citation type="journal article" date="2018" name="Plant J.">
        <title>Genome sequences of Chlorella sorokiniana UTEX 1602 and Micractinium conductrix SAG 241.80: implications to maltose excretion by a green alga.</title>
        <authorList>
            <person name="Arriola M.B."/>
            <person name="Velmurugan N."/>
            <person name="Zhang Y."/>
            <person name="Plunkett M.H."/>
            <person name="Hondzo H."/>
            <person name="Barney B.M."/>
        </authorList>
    </citation>
    <scope>NUCLEOTIDE SEQUENCE [LARGE SCALE GENOMIC DNA]</scope>
    <source>
        <strain evidence="5 6">SAG 241.80</strain>
    </source>
</reference>
<gene>
    <name evidence="5" type="ORF">C2E20_6323</name>
</gene>
<dbReference type="PANTHER" id="PTHR24171">
    <property type="entry name" value="ANKYRIN REPEAT DOMAIN-CONTAINING PROTEIN 39-RELATED"/>
    <property type="match status" value="1"/>
</dbReference>
<organism evidence="5 6">
    <name type="scientific">Micractinium conductrix</name>
    <dbReference type="NCBI Taxonomy" id="554055"/>
    <lineage>
        <taxon>Eukaryota</taxon>
        <taxon>Viridiplantae</taxon>
        <taxon>Chlorophyta</taxon>
        <taxon>core chlorophytes</taxon>
        <taxon>Trebouxiophyceae</taxon>
        <taxon>Chlorellales</taxon>
        <taxon>Chlorellaceae</taxon>
        <taxon>Chlorella clade</taxon>
        <taxon>Micractinium</taxon>
    </lineage>
</organism>
<feature type="compositionally biased region" description="Polar residues" evidence="4">
    <location>
        <begin position="333"/>
        <end position="345"/>
    </location>
</feature>
<feature type="compositionally biased region" description="Low complexity" evidence="4">
    <location>
        <begin position="445"/>
        <end position="457"/>
    </location>
</feature>
<comment type="caution">
    <text evidence="5">The sequence shown here is derived from an EMBL/GenBank/DDBJ whole genome shotgun (WGS) entry which is preliminary data.</text>
</comment>
<dbReference type="PANTHER" id="PTHR24171:SF10">
    <property type="entry name" value="ANKYRIN REPEAT DOMAIN-CONTAINING PROTEIN 29-LIKE"/>
    <property type="match status" value="1"/>
</dbReference>
<evidence type="ECO:0000256" key="2">
    <source>
        <dbReference type="ARBA" id="ARBA00023043"/>
    </source>
</evidence>
<dbReference type="InterPro" id="IPR036770">
    <property type="entry name" value="Ankyrin_rpt-contain_sf"/>
</dbReference>
<dbReference type="Proteomes" id="UP000239649">
    <property type="component" value="Unassembled WGS sequence"/>
</dbReference>
<feature type="repeat" description="ANK" evidence="3">
    <location>
        <begin position="86"/>
        <end position="118"/>
    </location>
</feature>
<feature type="compositionally biased region" description="Low complexity" evidence="4">
    <location>
        <begin position="464"/>
        <end position="499"/>
    </location>
</feature>
<dbReference type="SMART" id="SM00248">
    <property type="entry name" value="ANK"/>
    <property type="match status" value="3"/>
</dbReference>